<dbReference type="OrthoDB" id="448399at2759"/>
<dbReference type="InterPro" id="IPR001876">
    <property type="entry name" value="Znf_RanBP2"/>
</dbReference>
<gene>
    <name evidence="7" type="ORF">M569_02730</name>
</gene>
<protein>
    <recommendedName>
        <fullName evidence="6">RanBP2-type domain-containing protein</fullName>
    </recommendedName>
</protein>
<feature type="non-terminal residue" evidence="7">
    <location>
        <position position="1"/>
    </location>
</feature>
<feature type="non-terminal residue" evidence="7">
    <location>
        <position position="327"/>
    </location>
</feature>
<dbReference type="Proteomes" id="UP000015453">
    <property type="component" value="Unassembled WGS sequence"/>
</dbReference>
<evidence type="ECO:0000256" key="3">
    <source>
        <dbReference type="ARBA" id="ARBA00022833"/>
    </source>
</evidence>
<keyword evidence="1" id="KW-0479">Metal-binding</keyword>
<name>S8EH71_9LAMI</name>
<dbReference type="AlphaFoldDB" id="S8EH71"/>
<dbReference type="GO" id="GO:0005737">
    <property type="term" value="C:cytoplasm"/>
    <property type="evidence" value="ECO:0007669"/>
    <property type="project" value="TreeGrafter"/>
</dbReference>
<dbReference type="Pfam" id="PF00641">
    <property type="entry name" value="Zn_ribbon_RanBP"/>
    <property type="match status" value="2"/>
</dbReference>
<feature type="domain" description="RanBP2-type" evidence="6">
    <location>
        <begin position="288"/>
        <end position="317"/>
    </location>
</feature>
<comment type="caution">
    <text evidence="7">The sequence shown here is derived from an EMBL/GenBank/DDBJ whole genome shotgun (WGS) entry which is preliminary data.</text>
</comment>
<dbReference type="SUPFAM" id="SSF90209">
    <property type="entry name" value="Ran binding protein zinc finger-like"/>
    <property type="match status" value="3"/>
</dbReference>
<evidence type="ECO:0000313" key="7">
    <source>
        <dbReference type="EMBL" id="EPS72027.1"/>
    </source>
</evidence>
<dbReference type="GO" id="GO:0008270">
    <property type="term" value="F:zinc ion binding"/>
    <property type="evidence" value="ECO:0007669"/>
    <property type="project" value="UniProtKB-KW"/>
</dbReference>
<feature type="region of interest" description="Disordered" evidence="5">
    <location>
        <begin position="177"/>
        <end position="209"/>
    </location>
</feature>
<reference evidence="7 8" key="1">
    <citation type="journal article" date="2013" name="BMC Genomics">
        <title>The miniature genome of a carnivorous plant Genlisea aurea contains a low number of genes and short non-coding sequences.</title>
        <authorList>
            <person name="Leushkin E.V."/>
            <person name="Sutormin R.A."/>
            <person name="Nabieva E.R."/>
            <person name="Penin A.A."/>
            <person name="Kondrashov A.S."/>
            <person name="Logacheva M.D."/>
        </authorList>
    </citation>
    <scope>NUCLEOTIDE SEQUENCE [LARGE SCALE GENOMIC DNA]</scope>
</reference>
<dbReference type="PROSITE" id="PS50199">
    <property type="entry name" value="ZF_RANBP2_2"/>
    <property type="match status" value="3"/>
</dbReference>
<keyword evidence="8" id="KW-1185">Reference proteome</keyword>
<proteinExistence type="predicted"/>
<dbReference type="PANTHER" id="PTHR23111:SF40">
    <property type="entry name" value="RNA-BINDING PROTEIN INVOLVED IN HETEROCHROMATIN ASSEMBLY-RELATED"/>
    <property type="match status" value="1"/>
</dbReference>
<organism evidence="7 8">
    <name type="scientific">Genlisea aurea</name>
    <dbReference type="NCBI Taxonomy" id="192259"/>
    <lineage>
        <taxon>Eukaryota</taxon>
        <taxon>Viridiplantae</taxon>
        <taxon>Streptophyta</taxon>
        <taxon>Embryophyta</taxon>
        <taxon>Tracheophyta</taxon>
        <taxon>Spermatophyta</taxon>
        <taxon>Magnoliopsida</taxon>
        <taxon>eudicotyledons</taxon>
        <taxon>Gunneridae</taxon>
        <taxon>Pentapetalae</taxon>
        <taxon>asterids</taxon>
        <taxon>lamiids</taxon>
        <taxon>Lamiales</taxon>
        <taxon>Lentibulariaceae</taxon>
        <taxon>Genlisea</taxon>
    </lineage>
</organism>
<feature type="domain" description="RanBP2-type" evidence="6">
    <location>
        <begin position="255"/>
        <end position="284"/>
    </location>
</feature>
<evidence type="ECO:0000256" key="1">
    <source>
        <dbReference type="ARBA" id="ARBA00022723"/>
    </source>
</evidence>
<evidence type="ECO:0000313" key="8">
    <source>
        <dbReference type="Proteomes" id="UP000015453"/>
    </source>
</evidence>
<evidence type="ECO:0000256" key="4">
    <source>
        <dbReference type="PROSITE-ProRule" id="PRU00322"/>
    </source>
</evidence>
<keyword evidence="2 4" id="KW-0863">Zinc-finger</keyword>
<keyword evidence="3" id="KW-0862">Zinc</keyword>
<evidence type="ECO:0000259" key="6">
    <source>
        <dbReference type="PROSITE" id="PS50199"/>
    </source>
</evidence>
<sequence>HPWPEWINFVDRLKTRGYLNPKENPVDEGPSGSSVDGGGGGAALYTDAKLLKDPCLSFARDRSDIISSLSKIDIRIVVDNGCPNLFRKTVNSAKRLRAYLALQEGDVCGSCDLRGSCDRANVILDAAEASPRTVDIVRILLAYAMDTVSISAESKLPRRELIQSSARKLLSQMNVLDEIPPDPEIPKPAPMAAKKKDPPQSKASAFNGSSEDVDLKRGDWICTGCNFINFSRNARCLKCKMEGPERLVSVDPAMKKGDWNCHRCSFMNFSGNKQCLRCQEPRPKRQLNPGEWECPSCDFLNFRRNYLCKKCNADRPSDVGMETWKKP</sequence>
<dbReference type="Gene3D" id="4.10.1060.10">
    <property type="entry name" value="Zinc finger, RanBP2-type"/>
    <property type="match status" value="3"/>
</dbReference>
<dbReference type="SMART" id="SM00547">
    <property type="entry name" value="ZnF_RBZ"/>
    <property type="match status" value="3"/>
</dbReference>
<evidence type="ECO:0000256" key="2">
    <source>
        <dbReference type="ARBA" id="ARBA00022771"/>
    </source>
</evidence>
<dbReference type="PROSITE" id="PS01358">
    <property type="entry name" value="ZF_RANBP2_1"/>
    <property type="match status" value="2"/>
</dbReference>
<dbReference type="GO" id="GO:0003729">
    <property type="term" value="F:mRNA binding"/>
    <property type="evidence" value="ECO:0007669"/>
    <property type="project" value="TreeGrafter"/>
</dbReference>
<dbReference type="EMBL" id="AUSU01001002">
    <property type="protein sequence ID" value="EPS72027.1"/>
    <property type="molecule type" value="Genomic_DNA"/>
</dbReference>
<feature type="domain" description="RanBP2-type" evidence="6">
    <location>
        <begin position="216"/>
        <end position="245"/>
    </location>
</feature>
<evidence type="ECO:0000256" key="5">
    <source>
        <dbReference type="SAM" id="MobiDB-lite"/>
    </source>
</evidence>
<dbReference type="PANTHER" id="PTHR23111">
    <property type="entry name" value="ZINC FINGER PROTEIN"/>
    <property type="match status" value="1"/>
</dbReference>
<accession>S8EH71</accession>
<dbReference type="InterPro" id="IPR036443">
    <property type="entry name" value="Znf_RanBP2_sf"/>
</dbReference>